<dbReference type="HAMAP" id="MF_00386">
    <property type="entry name" value="UPF0161_YidD"/>
    <property type="match status" value="1"/>
</dbReference>
<dbReference type="SMART" id="SM01234">
    <property type="entry name" value="Haemolytic"/>
    <property type="match status" value="1"/>
</dbReference>
<dbReference type="InterPro" id="IPR002696">
    <property type="entry name" value="Membr_insert_effic_factor_YidD"/>
</dbReference>
<evidence type="ECO:0000256" key="1">
    <source>
        <dbReference type="HAMAP-Rule" id="MF_00386"/>
    </source>
</evidence>
<accession>A0ABT3W4C2</accession>
<reference evidence="2 3" key="1">
    <citation type="submission" date="2022-07" db="EMBL/GenBank/DDBJ databases">
        <title>Bombella genomes.</title>
        <authorList>
            <person name="Harer L."/>
            <person name="Styblova S."/>
            <person name="Ehrmann M."/>
        </authorList>
    </citation>
    <scope>NUCLEOTIDE SEQUENCE [LARGE SCALE GENOMIC DNA]</scope>
    <source>
        <strain evidence="2 3">TMW 2.2558</strain>
    </source>
</reference>
<keyword evidence="1" id="KW-1003">Cell membrane</keyword>
<comment type="similarity">
    <text evidence="1">Belongs to the UPF0161 family.</text>
</comment>
<proteinExistence type="inferred from homology"/>
<comment type="subcellular location">
    <subcellularLocation>
        <location evidence="1">Cell membrane</location>
        <topology evidence="1">Peripheral membrane protein</topology>
        <orientation evidence="1">Cytoplasmic side</orientation>
    </subcellularLocation>
</comment>
<dbReference type="PANTHER" id="PTHR33383">
    <property type="entry name" value="MEMBRANE PROTEIN INSERTION EFFICIENCY FACTOR-RELATED"/>
    <property type="match status" value="1"/>
</dbReference>
<dbReference type="RefSeq" id="WP_099026100.1">
    <property type="nucleotide sequence ID" value="NZ_JANIDW010000001.1"/>
</dbReference>
<dbReference type="EMBL" id="JANIDW010000001">
    <property type="protein sequence ID" value="MCX5613900.1"/>
    <property type="molecule type" value="Genomic_DNA"/>
</dbReference>
<dbReference type="NCBIfam" id="TIGR00278">
    <property type="entry name" value="membrane protein insertion efficiency factor YidD"/>
    <property type="match status" value="1"/>
</dbReference>
<evidence type="ECO:0000313" key="2">
    <source>
        <dbReference type="EMBL" id="MCX5613900.1"/>
    </source>
</evidence>
<name>A0ABT3W4C2_9PROT</name>
<dbReference type="Pfam" id="PF01809">
    <property type="entry name" value="YidD"/>
    <property type="match status" value="1"/>
</dbReference>
<sequence length="73" mass="8360">MRQVFAAFLVGLIKLYQLLLGPLMGGRCRFYPSCSAYGEESIRRYGPWRGLWLTVCRILKCHPFHPGGVDYPP</sequence>
<keyword evidence="1" id="KW-0472">Membrane</keyword>
<dbReference type="PANTHER" id="PTHR33383:SF1">
    <property type="entry name" value="MEMBRANE PROTEIN INSERTION EFFICIENCY FACTOR-RELATED"/>
    <property type="match status" value="1"/>
</dbReference>
<comment type="caution">
    <text evidence="2">The sequence shown here is derived from an EMBL/GenBank/DDBJ whole genome shotgun (WGS) entry which is preliminary data.</text>
</comment>
<gene>
    <name evidence="2" type="primary">yidD</name>
    <name evidence="2" type="ORF">NQF64_01360</name>
</gene>
<dbReference type="Proteomes" id="UP001165648">
    <property type="component" value="Unassembled WGS sequence"/>
</dbReference>
<organism evidence="2 3">
    <name type="scientific">Bombella saccharophila</name>
    <dbReference type="NCBI Taxonomy" id="2967338"/>
    <lineage>
        <taxon>Bacteria</taxon>
        <taxon>Pseudomonadati</taxon>
        <taxon>Pseudomonadota</taxon>
        <taxon>Alphaproteobacteria</taxon>
        <taxon>Acetobacterales</taxon>
        <taxon>Acetobacteraceae</taxon>
        <taxon>Bombella</taxon>
    </lineage>
</organism>
<comment type="function">
    <text evidence="1">Could be involved in insertion of integral membrane proteins into the membrane.</text>
</comment>
<keyword evidence="3" id="KW-1185">Reference proteome</keyword>
<evidence type="ECO:0000313" key="3">
    <source>
        <dbReference type="Proteomes" id="UP001165648"/>
    </source>
</evidence>
<protein>
    <recommendedName>
        <fullName evidence="1">Putative membrane protein insertion efficiency factor</fullName>
    </recommendedName>
</protein>